<dbReference type="Pfam" id="PF14223">
    <property type="entry name" value="Retrotran_gag_2"/>
    <property type="match status" value="1"/>
</dbReference>
<evidence type="ECO:0008006" key="3">
    <source>
        <dbReference type="Google" id="ProtNLM"/>
    </source>
</evidence>
<name>A0AAV3Q6Y1_LITER</name>
<evidence type="ECO:0000313" key="1">
    <source>
        <dbReference type="EMBL" id="GAA0159519.1"/>
    </source>
</evidence>
<keyword evidence="2" id="KW-1185">Reference proteome</keyword>
<dbReference type="EMBL" id="BAABME010003623">
    <property type="protein sequence ID" value="GAA0159519.1"/>
    <property type="molecule type" value="Genomic_DNA"/>
</dbReference>
<accession>A0AAV3Q6Y1</accession>
<dbReference type="AlphaFoldDB" id="A0AAV3Q6Y1"/>
<organism evidence="1 2">
    <name type="scientific">Lithospermum erythrorhizon</name>
    <name type="common">Purple gromwell</name>
    <name type="synonym">Lithospermum officinale var. erythrorhizon</name>
    <dbReference type="NCBI Taxonomy" id="34254"/>
    <lineage>
        <taxon>Eukaryota</taxon>
        <taxon>Viridiplantae</taxon>
        <taxon>Streptophyta</taxon>
        <taxon>Embryophyta</taxon>
        <taxon>Tracheophyta</taxon>
        <taxon>Spermatophyta</taxon>
        <taxon>Magnoliopsida</taxon>
        <taxon>eudicotyledons</taxon>
        <taxon>Gunneridae</taxon>
        <taxon>Pentapetalae</taxon>
        <taxon>asterids</taxon>
        <taxon>lamiids</taxon>
        <taxon>Boraginales</taxon>
        <taxon>Boraginaceae</taxon>
        <taxon>Boraginoideae</taxon>
        <taxon>Lithospermeae</taxon>
        <taxon>Lithospermum</taxon>
    </lineage>
</organism>
<sequence length="116" mass="13060">MEGFKERGSISRPPLLDGSKYAYWKAKMIAFLRSIDSKTWKSVIAKWMAPTVTNKNVVTVKPEAEWTGEEDEAVLTNDKALNPIFNVVDINVFKLINTCTVAKTAWETLETAYEGT</sequence>
<comment type="caution">
    <text evidence="1">The sequence shown here is derived from an EMBL/GenBank/DDBJ whole genome shotgun (WGS) entry which is preliminary data.</text>
</comment>
<evidence type="ECO:0000313" key="2">
    <source>
        <dbReference type="Proteomes" id="UP001454036"/>
    </source>
</evidence>
<proteinExistence type="predicted"/>
<reference evidence="1 2" key="1">
    <citation type="submission" date="2024-01" db="EMBL/GenBank/DDBJ databases">
        <title>The complete chloroplast genome sequence of Lithospermum erythrorhizon: insights into the phylogenetic relationship among Boraginaceae species and the maternal lineages of purple gromwells.</title>
        <authorList>
            <person name="Okada T."/>
            <person name="Watanabe K."/>
        </authorList>
    </citation>
    <scope>NUCLEOTIDE SEQUENCE [LARGE SCALE GENOMIC DNA]</scope>
</reference>
<protein>
    <recommendedName>
        <fullName evidence="3">Gag-pol polyprotein</fullName>
    </recommendedName>
</protein>
<gene>
    <name evidence="1" type="ORF">LIER_16273</name>
</gene>
<dbReference type="Proteomes" id="UP001454036">
    <property type="component" value="Unassembled WGS sequence"/>
</dbReference>